<sequence length="131" mass="14820">MKHLLKDFRSFLDHGNVMDMAIGVIIGGAFTGLVKSTTTNLINPLVGFFTGRESNLTNLKLVVTKNLVFTYGEFLNDLINFLITAFIVFLLVKFINHFFIKPHRKAAKPDPQVVLLQQIKDLLEEQSKKAK</sequence>
<evidence type="ECO:0000256" key="7">
    <source>
        <dbReference type="ARBA" id="ARBA00023136"/>
    </source>
</evidence>
<dbReference type="Gene3D" id="1.10.1200.120">
    <property type="entry name" value="Large-conductance mechanosensitive channel, MscL, domain 1"/>
    <property type="match status" value="1"/>
</dbReference>
<comment type="function">
    <text evidence="9">Channel that opens in response to stretch forces in the membrane lipid bilayer. May participate in the regulation of osmotic pressure changes within the cell.</text>
</comment>
<evidence type="ECO:0000256" key="1">
    <source>
        <dbReference type="ARBA" id="ARBA00004141"/>
    </source>
</evidence>
<comment type="subcellular location">
    <subcellularLocation>
        <location evidence="9">Cell membrane</location>
        <topology evidence="9">Multi-pass membrane protein</topology>
    </subcellularLocation>
    <subcellularLocation>
        <location evidence="1">Membrane</location>
        <topology evidence="1">Multi-pass membrane protein</topology>
    </subcellularLocation>
</comment>
<evidence type="ECO:0000256" key="4">
    <source>
        <dbReference type="ARBA" id="ARBA00022692"/>
    </source>
</evidence>
<keyword evidence="3 9" id="KW-1003">Cell membrane</keyword>
<keyword evidence="5 9" id="KW-1133">Transmembrane helix</keyword>
<evidence type="ECO:0000256" key="5">
    <source>
        <dbReference type="ARBA" id="ARBA00022989"/>
    </source>
</evidence>
<dbReference type="SUPFAM" id="SSF81330">
    <property type="entry name" value="Gated mechanosensitive channel"/>
    <property type="match status" value="1"/>
</dbReference>
<dbReference type="EMBL" id="CAWVOH010000001">
    <property type="protein sequence ID" value="CAK8053698.1"/>
    <property type="molecule type" value="Genomic_DNA"/>
</dbReference>
<name>A0ABP0EN43_9LACO</name>
<dbReference type="InterPro" id="IPR037673">
    <property type="entry name" value="MSC/AndL"/>
</dbReference>
<keyword evidence="6 9" id="KW-0406">Ion transport</keyword>
<keyword evidence="8 9" id="KW-0407">Ion channel</keyword>
<keyword evidence="4 9" id="KW-0812">Transmembrane</keyword>
<evidence type="ECO:0000256" key="2">
    <source>
        <dbReference type="ARBA" id="ARBA00022448"/>
    </source>
</evidence>
<feature type="transmembrane region" description="Helical" evidence="9">
    <location>
        <begin position="21"/>
        <end position="42"/>
    </location>
</feature>
<keyword evidence="2 9" id="KW-0813">Transport</keyword>
<evidence type="ECO:0000256" key="3">
    <source>
        <dbReference type="ARBA" id="ARBA00022475"/>
    </source>
</evidence>
<dbReference type="PANTHER" id="PTHR30266:SF2">
    <property type="entry name" value="LARGE-CONDUCTANCE MECHANOSENSITIVE CHANNEL"/>
    <property type="match status" value="1"/>
</dbReference>
<evidence type="ECO:0000256" key="6">
    <source>
        <dbReference type="ARBA" id="ARBA00023065"/>
    </source>
</evidence>
<proteinExistence type="inferred from homology"/>
<dbReference type="NCBIfam" id="TIGR00220">
    <property type="entry name" value="mscL"/>
    <property type="match status" value="1"/>
</dbReference>
<accession>A0ABP0EN43</accession>
<evidence type="ECO:0000313" key="11">
    <source>
        <dbReference type="Proteomes" id="UP001314241"/>
    </source>
</evidence>
<comment type="similarity">
    <text evidence="9">Belongs to the MscL family.</text>
</comment>
<keyword evidence="11" id="KW-1185">Reference proteome</keyword>
<keyword evidence="7 9" id="KW-0472">Membrane</keyword>
<evidence type="ECO:0000256" key="9">
    <source>
        <dbReference type="HAMAP-Rule" id="MF_00115"/>
    </source>
</evidence>
<evidence type="ECO:0000313" key="10">
    <source>
        <dbReference type="EMBL" id="CAK8053698.1"/>
    </source>
</evidence>
<feature type="transmembrane region" description="Helical" evidence="9">
    <location>
        <begin position="78"/>
        <end position="99"/>
    </location>
</feature>
<dbReference type="RefSeq" id="WP_349641255.1">
    <property type="nucleotide sequence ID" value="NZ_CAWVOH010000001.1"/>
</dbReference>
<comment type="caution">
    <text evidence="10">The sequence shown here is derived from an EMBL/GenBank/DDBJ whole genome shotgun (WGS) entry which is preliminary data.</text>
</comment>
<dbReference type="Pfam" id="PF01741">
    <property type="entry name" value="MscL"/>
    <property type="match status" value="1"/>
</dbReference>
<dbReference type="PANTHER" id="PTHR30266">
    <property type="entry name" value="MECHANOSENSITIVE CHANNEL MSCL"/>
    <property type="match status" value="1"/>
</dbReference>
<protein>
    <recommendedName>
        <fullName evidence="9">Large-conductance mechanosensitive channel</fullName>
    </recommendedName>
</protein>
<evidence type="ECO:0000256" key="8">
    <source>
        <dbReference type="ARBA" id="ARBA00023303"/>
    </source>
</evidence>
<dbReference type="InterPro" id="IPR036019">
    <property type="entry name" value="MscL_channel"/>
</dbReference>
<organism evidence="10 11">
    <name type="scientific">Eupransor demetentiae</name>
    <dbReference type="NCBI Taxonomy" id="3109584"/>
    <lineage>
        <taxon>Bacteria</taxon>
        <taxon>Bacillati</taxon>
        <taxon>Bacillota</taxon>
        <taxon>Bacilli</taxon>
        <taxon>Lactobacillales</taxon>
        <taxon>Lactobacillaceae</taxon>
        <taxon>Eupransor</taxon>
    </lineage>
</organism>
<dbReference type="InterPro" id="IPR001185">
    <property type="entry name" value="MS_channel"/>
</dbReference>
<dbReference type="HAMAP" id="MF_00115">
    <property type="entry name" value="MscL"/>
    <property type="match status" value="1"/>
</dbReference>
<comment type="subunit">
    <text evidence="9">Homopentamer.</text>
</comment>
<dbReference type="PRINTS" id="PR01264">
    <property type="entry name" value="MECHCHANNEL"/>
</dbReference>
<dbReference type="Proteomes" id="UP001314241">
    <property type="component" value="Unassembled WGS sequence"/>
</dbReference>
<reference evidence="10 11" key="1">
    <citation type="submission" date="2024-01" db="EMBL/GenBank/DDBJ databases">
        <authorList>
            <person name="Botero Cardona J."/>
        </authorList>
    </citation>
    <scope>NUCLEOTIDE SEQUENCE [LARGE SCALE GENOMIC DNA]</scope>
    <source>
        <strain evidence="10 11">LMG 33000</strain>
    </source>
</reference>
<gene>
    <name evidence="9" type="primary">mscL</name>
    <name evidence="10" type="ORF">R54876_GBNLAHCA_00255</name>
</gene>